<dbReference type="GO" id="GO:0003676">
    <property type="term" value="F:nucleic acid binding"/>
    <property type="evidence" value="ECO:0007669"/>
    <property type="project" value="InterPro"/>
</dbReference>
<dbReference type="EMBL" id="FUKM01000058">
    <property type="protein sequence ID" value="SJN14842.1"/>
    <property type="molecule type" value="Genomic_DNA"/>
</dbReference>
<protein>
    <submittedName>
        <fullName evidence="1">Uncharacterized protein</fullName>
    </submittedName>
</protein>
<gene>
    <name evidence="1" type="ORF">CZ787_17170</name>
</gene>
<evidence type="ECO:0000313" key="2">
    <source>
        <dbReference type="Proteomes" id="UP000196331"/>
    </source>
</evidence>
<sequence>MEFKATPPRDAALAPSQFEWLEGSEYEGYCAVLARGLDEAKAVLREYASWPRTEVVGQRQVMNSGSEWRKGE</sequence>
<comment type="caution">
    <text evidence="1">The sequence shown here is derived from an EMBL/GenBank/DDBJ whole genome shotgun (WGS) entry which is preliminary data.</text>
</comment>
<dbReference type="AlphaFoldDB" id="A0A1R4I4V6"/>
<dbReference type="InterPro" id="IPR011856">
    <property type="entry name" value="tRNA_endonuc-like_dom_sf"/>
</dbReference>
<dbReference type="Gene3D" id="3.40.1350.10">
    <property type="match status" value="1"/>
</dbReference>
<name>A0A1R4I4V6_9GAMM</name>
<organism evidence="1 2">
    <name type="scientific">Halomonas citrativorans</name>
    <dbReference type="NCBI Taxonomy" id="2742612"/>
    <lineage>
        <taxon>Bacteria</taxon>
        <taxon>Pseudomonadati</taxon>
        <taxon>Pseudomonadota</taxon>
        <taxon>Gammaproteobacteria</taxon>
        <taxon>Oceanospirillales</taxon>
        <taxon>Halomonadaceae</taxon>
        <taxon>Halomonas</taxon>
    </lineage>
</organism>
<dbReference type="Proteomes" id="UP000196331">
    <property type="component" value="Unassembled WGS sequence"/>
</dbReference>
<evidence type="ECO:0000313" key="1">
    <source>
        <dbReference type="EMBL" id="SJN14842.1"/>
    </source>
</evidence>
<reference evidence="1 2" key="1">
    <citation type="submission" date="2017-02" db="EMBL/GenBank/DDBJ databases">
        <authorList>
            <person name="Dridi B."/>
        </authorList>
    </citation>
    <scope>NUCLEOTIDE SEQUENCE [LARGE SCALE GENOMIC DNA]</scope>
    <source>
        <strain evidence="1 2">JB380</strain>
    </source>
</reference>
<proteinExistence type="predicted"/>
<accession>A0A1R4I4V6</accession>